<evidence type="ECO:0000313" key="5">
    <source>
        <dbReference type="Proteomes" id="UP001185863"/>
    </source>
</evidence>
<feature type="domain" description="DUF8176" evidence="3">
    <location>
        <begin position="124"/>
        <end position="241"/>
    </location>
</feature>
<evidence type="ECO:0000259" key="3">
    <source>
        <dbReference type="Pfam" id="PF26527"/>
    </source>
</evidence>
<accession>A0AAE4V075</accession>
<sequence length="245" mass="25755">MEDSPVTEPPGRNDDSGTRDRFAHWFPPFTPTPASLRTASTSAADSTEVVRDSQLELPPPVPTWLAPSDQHDTTPVVRGGRGKQRLALAGAAVALGAVIVGVVIVSSFGSSNETGSPVAAVDPDWCVESRNDGAVTGNGPGGTADGTEVILAFDHAYYVERSGAKARDVVTADAPMGSAETIQRGIDSLPEGTEHCLTISPIEPGRYAVTLTEQRPDGSTHQYRQVVTTTDRDGRTYITSIGDAQ</sequence>
<name>A0AAE4V075_9NOCA</name>
<keyword evidence="2" id="KW-0472">Membrane</keyword>
<dbReference type="Proteomes" id="UP001185863">
    <property type="component" value="Unassembled WGS sequence"/>
</dbReference>
<proteinExistence type="predicted"/>
<organism evidence="4 5">
    <name type="scientific">Rhodococcus oxybenzonivorans</name>
    <dbReference type="NCBI Taxonomy" id="1990687"/>
    <lineage>
        <taxon>Bacteria</taxon>
        <taxon>Bacillati</taxon>
        <taxon>Actinomycetota</taxon>
        <taxon>Actinomycetes</taxon>
        <taxon>Mycobacteriales</taxon>
        <taxon>Nocardiaceae</taxon>
        <taxon>Rhodococcus</taxon>
    </lineage>
</organism>
<feature type="compositionally biased region" description="Polar residues" evidence="1">
    <location>
        <begin position="32"/>
        <end position="44"/>
    </location>
</feature>
<reference evidence="4" key="1">
    <citation type="submission" date="2023-10" db="EMBL/GenBank/DDBJ databases">
        <title>Development of a sustainable strategy for remediation of hydrocarbon-contaminated territories based on the waste exchange concept.</title>
        <authorList>
            <person name="Krivoruchko A."/>
        </authorList>
    </citation>
    <scope>NUCLEOTIDE SEQUENCE</scope>
    <source>
        <strain evidence="4">IEGM 68</strain>
    </source>
</reference>
<feature type="transmembrane region" description="Helical" evidence="2">
    <location>
        <begin position="86"/>
        <end position="108"/>
    </location>
</feature>
<protein>
    <recommendedName>
        <fullName evidence="3">DUF8176 domain-containing protein</fullName>
    </recommendedName>
</protein>
<dbReference type="EMBL" id="JAWLUP010000038">
    <property type="protein sequence ID" value="MDV7266065.1"/>
    <property type="molecule type" value="Genomic_DNA"/>
</dbReference>
<gene>
    <name evidence="4" type="ORF">R4315_16165</name>
</gene>
<evidence type="ECO:0000256" key="1">
    <source>
        <dbReference type="SAM" id="MobiDB-lite"/>
    </source>
</evidence>
<evidence type="ECO:0000256" key="2">
    <source>
        <dbReference type="SAM" id="Phobius"/>
    </source>
</evidence>
<keyword evidence="2" id="KW-1133">Transmembrane helix</keyword>
<dbReference type="InterPro" id="IPR058489">
    <property type="entry name" value="DUF8176"/>
</dbReference>
<feature type="region of interest" description="Disordered" evidence="1">
    <location>
        <begin position="1"/>
        <end position="44"/>
    </location>
</feature>
<keyword evidence="2" id="KW-0812">Transmembrane</keyword>
<dbReference type="Pfam" id="PF26527">
    <property type="entry name" value="DUF8176"/>
    <property type="match status" value="1"/>
</dbReference>
<evidence type="ECO:0000313" key="4">
    <source>
        <dbReference type="EMBL" id="MDV7266065.1"/>
    </source>
</evidence>
<dbReference type="AlphaFoldDB" id="A0AAE4V075"/>
<feature type="compositionally biased region" description="Basic and acidic residues" evidence="1">
    <location>
        <begin position="11"/>
        <end position="23"/>
    </location>
</feature>
<comment type="caution">
    <text evidence="4">The sequence shown here is derived from an EMBL/GenBank/DDBJ whole genome shotgun (WGS) entry which is preliminary data.</text>
</comment>